<evidence type="ECO:0000313" key="1">
    <source>
        <dbReference type="EMBL" id="KAJ8790042.1"/>
    </source>
</evidence>
<protein>
    <submittedName>
        <fullName evidence="1">Uncharacterized protein</fullName>
    </submittedName>
</protein>
<name>A0AB34HFV2_ESCRO</name>
<keyword evidence="2" id="KW-1185">Reference proteome</keyword>
<evidence type="ECO:0000313" key="2">
    <source>
        <dbReference type="Proteomes" id="UP001159641"/>
    </source>
</evidence>
<comment type="caution">
    <text evidence="1">The sequence shown here is derived from an EMBL/GenBank/DDBJ whole genome shotgun (WGS) entry which is preliminary data.</text>
</comment>
<proteinExistence type="predicted"/>
<organism evidence="1 2">
    <name type="scientific">Eschrichtius robustus</name>
    <name type="common">California gray whale</name>
    <name type="synonym">Eschrichtius gibbosus</name>
    <dbReference type="NCBI Taxonomy" id="9764"/>
    <lineage>
        <taxon>Eukaryota</taxon>
        <taxon>Metazoa</taxon>
        <taxon>Chordata</taxon>
        <taxon>Craniata</taxon>
        <taxon>Vertebrata</taxon>
        <taxon>Euteleostomi</taxon>
        <taxon>Mammalia</taxon>
        <taxon>Eutheria</taxon>
        <taxon>Laurasiatheria</taxon>
        <taxon>Artiodactyla</taxon>
        <taxon>Whippomorpha</taxon>
        <taxon>Cetacea</taxon>
        <taxon>Mysticeti</taxon>
        <taxon>Eschrichtiidae</taxon>
        <taxon>Eschrichtius</taxon>
    </lineage>
</organism>
<dbReference type="EMBL" id="JAIQCJ010001385">
    <property type="protein sequence ID" value="KAJ8790042.1"/>
    <property type="molecule type" value="Genomic_DNA"/>
</dbReference>
<reference evidence="1 2" key="1">
    <citation type="submission" date="2022-11" db="EMBL/GenBank/DDBJ databases">
        <title>Whole genome sequence of Eschrichtius robustus ER-17-0199.</title>
        <authorList>
            <person name="Bruniche-Olsen A."/>
            <person name="Black A.N."/>
            <person name="Fields C.J."/>
            <person name="Walden K."/>
            <person name="Dewoody J.A."/>
        </authorList>
    </citation>
    <scope>NUCLEOTIDE SEQUENCE [LARGE SCALE GENOMIC DNA]</scope>
    <source>
        <strain evidence="1">ER-17-0199</strain>
        <tissue evidence="1">Blubber</tissue>
    </source>
</reference>
<dbReference type="Proteomes" id="UP001159641">
    <property type="component" value="Unassembled WGS sequence"/>
</dbReference>
<gene>
    <name evidence="1" type="ORF">J1605_004794</name>
</gene>
<sequence>MFAPIVEPNKLRFKELCRLSQMMAGRASLVTQWSRIRLPMQGTRVRALVQEDPTCRGATKPVCHNC</sequence>
<dbReference type="AlphaFoldDB" id="A0AB34HFV2"/>
<accession>A0AB34HFV2</accession>